<dbReference type="Pfam" id="PF00672">
    <property type="entry name" value="HAMP"/>
    <property type="match status" value="1"/>
</dbReference>
<organism evidence="11 12">
    <name type="scientific">Inquilinus ginsengisoli</name>
    <dbReference type="NCBI Taxonomy" id="363840"/>
    <lineage>
        <taxon>Bacteria</taxon>
        <taxon>Pseudomonadati</taxon>
        <taxon>Pseudomonadota</taxon>
        <taxon>Alphaproteobacteria</taxon>
        <taxon>Rhodospirillales</taxon>
        <taxon>Rhodospirillaceae</taxon>
        <taxon>Inquilinus</taxon>
    </lineage>
</organism>
<gene>
    <name evidence="11" type="ORF">E9232_005207</name>
</gene>
<comment type="subcellular location">
    <subcellularLocation>
        <location evidence="2">Membrane</location>
    </subcellularLocation>
</comment>
<dbReference type="CDD" id="cd06225">
    <property type="entry name" value="HAMP"/>
    <property type="match status" value="1"/>
</dbReference>
<dbReference type="SMART" id="SM00387">
    <property type="entry name" value="HATPase_c"/>
    <property type="match status" value="1"/>
</dbReference>
<dbReference type="CDD" id="cd12915">
    <property type="entry name" value="PDC2_DGC_like"/>
    <property type="match status" value="1"/>
</dbReference>
<dbReference type="SUPFAM" id="SSF55874">
    <property type="entry name" value="ATPase domain of HSP90 chaperone/DNA topoisomerase II/histidine kinase"/>
    <property type="match status" value="1"/>
</dbReference>
<evidence type="ECO:0000256" key="5">
    <source>
        <dbReference type="ARBA" id="ARBA00022679"/>
    </source>
</evidence>
<dbReference type="SUPFAM" id="SSF158472">
    <property type="entry name" value="HAMP domain-like"/>
    <property type="match status" value="1"/>
</dbReference>
<dbReference type="PANTHER" id="PTHR41523:SF8">
    <property type="entry name" value="ETHYLENE RESPONSE SENSOR PROTEIN"/>
    <property type="match status" value="1"/>
</dbReference>
<keyword evidence="6" id="KW-0547">Nucleotide-binding</keyword>
<evidence type="ECO:0000313" key="11">
    <source>
        <dbReference type="EMBL" id="MDR6292667.1"/>
    </source>
</evidence>
<proteinExistence type="predicted"/>
<dbReference type="Gene3D" id="6.10.340.10">
    <property type="match status" value="1"/>
</dbReference>
<evidence type="ECO:0000256" key="4">
    <source>
        <dbReference type="ARBA" id="ARBA00022553"/>
    </source>
</evidence>
<dbReference type="Pfam" id="PF02518">
    <property type="entry name" value="HATPase_c"/>
    <property type="match status" value="1"/>
</dbReference>
<dbReference type="PROSITE" id="PS50885">
    <property type="entry name" value="HAMP"/>
    <property type="match status" value="1"/>
</dbReference>
<dbReference type="Proteomes" id="UP001262410">
    <property type="component" value="Unassembled WGS sequence"/>
</dbReference>
<dbReference type="RefSeq" id="WP_309798953.1">
    <property type="nucleotide sequence ID" value="NZ_JAVDPW010000009.1"/>
</dbReference>
<dbReference type="GO" id="GO:0016301">
    <property type="term" value="F:kinase activity"/>
    <property type="evidence" value="ECO:0007669"/>
    <property type="project" value="UniProtKB-KW"/>
</dbReference>
<keyword evidence="8" id="KW-0067">ATP-binding</keyword>
<reference evidence="11 12" key="1">
    <citation type="submission" date="2023-07" db="EMBL/GenBank/DDBJ databases">
        <title>Sorghum-associated microbial communities from plants grown in Nebraska, USA.</title>
        <authorList>
            <person name="Schachtman D."/>
        </authorList>
    </citation>
    <scope>NUCLEOTIDE SEQUENCE [LARGE SCALE GENOMIC DNA]</scope>
    <source>
        <strain evidence="11 12">584</strain>
    </source>
</reference>
<protein>
    <recommendedName>
        <fullName evidence="3">histidine kinase</fullName>
        <ecNumber evidence="3">2.7.13.3</ecNumber>
    </recommendedName>
</protein>
<dbReference type="EMBL" id="JAVDPW010000009">
    <property type="protein sequence ID" value="MDR6292667.1"/>
    <property type="molecule type" value="Genomic_DNA"/>
</dbReference>
<evidence type="ECO:0000256" key="8">
    <source>
        <dbReference type="ARBA" id="ARBA00022840"/>
    </source>
</evidence>
<dbReference type="InterPro" id="IPR003594">
    <property type="entry name" value="HATPase_dom"/>
</dbReference>
<evidence type="ECO:0000259" key="10">
    <source>
        <dbReference type="PROSITE" id="PS50885"/>
    </source>
</evidence>
<dbReference type="SMART" id="SM00304">
    <property type="entry name" value="HAMP"/>
    <property type="match status" value="1"/>
</dbReference>
<evidence type="ECO:0000256" key="2">
    <source>
        <dbReference type="ARBA" id="ARBA00004370"/>
    </source>
</evidence>
<dbReference type="EC" id="2.7.13.3" evidence="3"/>
<evidence type="ECO:0000256" key="1">
    <source>
        <dbReference type="ARBA" id="ARBA00000085"/>
    </source>
</evidence>
<dbReference type="Pfam" id="PF07568">
    <property type="entry name" value="HisKA_2"/>
    <property type="match status" value="1"/>
</dbReference>
<dbReference type="InterPro" id="IPR036890">
    <property type="entry name" value="HATPase_C_sf"/>
</dbReference>
<feature type="domain" description="HAMP" evidence="10">
    <location>
        <begin position="299"/>
        <end position="352"/>
    </location>
</feature>
<evidence type="ECO:0000259" key="9">
    <source>
        <dbReference type="PROSITE" id="PS50109"/>
    </source>
</evidence>
<evidence type="ECO:0000256" key="6">
    <source>
        <dbReference type="ARBA" id="ARBA00022741"/>
    </source>
</evidence>
<feature type="domain" description="Histidine kinase" evidence="9">
    <location>
        <begin position="461"/>
        <end position="555"/>
    </location>
</feature>
<dbReference type="InterPro" id="IPR005467">
    <property type="entry name" value="His_kinase_dom"/>
</dbReference>
<dbReference type="PRINTS" id="PR00344">
    <property type="entry name" value="BCTRLSENSOR"/>
</dbReference>
<keyword evidence="5" id="KW-0808">Transferase</keyword>
<accession>A0ABU1JVL5</accession>
<comment type="catalytic activity">
    <reaction evidence="1">
        <text>ATP + protein L-histidine = ADP + protein N-phospho-L-histidine.</text>
        <dbReference type="EC" id="2.7.13.3"/>
    </reaction>
</comment>
<dbReference type="Gene3D" id="3.30.565.10">
    <property type="entry name" value="Histidine kinase-like ATPase, C-terminal domain"/>
    <property type="match status" value="1"/>
</dbReference>
<name>A0ABU1JVL5_9PROT</name>
<dbReference type="PANTHER" id="PTHR41523">
    <property type="entry name" value="TWO-COMPONENT SYSTEM SENSOR PROTEIN"/>
    <property type="match status" value="1"/>
</dbReference>
<keyword evidence="4" id="KW-0597">Phosphoprotein</keyword>
<dbReference type="InterPro" id="IPR004358">
    <property type="entry name" value="Sig_transdc_His_kin-like_C"/>
</dbReference>
<keyword evidence="7 11" id="KW-0418">Kinase</keyword>
<evidence type="ECO:0000256" key="7">
    <source>
        <dbReference type="ARBA" id="ARBA00022777"/>
    </source>
</evidence>
<dbReference type="CDD" id="cd12914">
    <property type="entry name" value="PDC1_DGC_like"/>
    <property type="match status" value="1"/>
</dbReference>
<comment type="caution">
    <text evidence="11">The sequence shown here is derived from an EMBL/GenBank/DDBJ whole genome shotgun (WGS) entry which is preliminary data.</text>
</comment>
<dbReference type="InterPro" id="IPR011495">
    <property type="entry name" value="Sig_transdc_His_kin_sub2_dim/P"/>
</dbReference>
<dbReference type="PROSITE" id="PS50109">
    <property type="entry name" value="HIS_KIN"/>
    <property type="match status" value="1"/>
</dbReference>
<sequence length="559" mass="60034">MNLLSRLFLLVVLAVAPGIVLQGYNEYALRIARTNEIQDDAIRLANVAAGAQFRIVDGVRQLLAAMARVPAIREGQGGRCTEVVDDLRSEVPSLTAIAVVDADGNLLCGANHTAAISTSVGHQGFFQRAREIRGFAVGGFATTDAVGEKVLHVAYPIFDGDSFQGAVVAALSVDAMAAAINIDTESRSAVITITDRAGVVMSRLPGPDSRWIGRQVPEPFLDLLASPQAGSVTSGALDDTVRIYGYVPMRSEELDLFVLVGIDRAAAFATIDAATQRGIAMIVAGLLVSLAAAGIGGRLFLLRPIDRLLSAAREWQRGNLSARVPLRHGRDEFGRLGLAFDSMAEKIEQNLKQKDLLLREINHRVMNSFQLLSSLFGLQARRARTPEAKQALAEANDRIQALAIVHRRLYAHAAVDRVEVKSYLTGLCDDLSRALLPDNGAKEIVIDAVEADLPPSRIVPLGLIVNELVTNAVKYAFPDRREGRVEIGFRHRAEGGYRLTVADDGVGLPEGKPPANGTGLGMMVLQAQVRQLDAAIDIASSPAGTRFTIDIPDQRDPEA</sequence>
<dbReference type="Gene3D" id="3.30.450.20">
    <property type="entry name" value="PAS domain"/>
    <property type="match status" value="1"/>
</dbReference>
<dbReference type="InterPro" id="IPR003660">
    <property type="entry name" value="HAMP_dom"/>
</dbReference>
<keyword evidence="12" id="KW-1185">Reference proteome</keyword>
<evidence type="ECO:0000256" key="3">
    <source>
        <dbReference type="ARBA" id="ARBA00012438"/>
    </source>
</evidence>
<evidence type="ECO:0000313" key="12">
    <source>
        <dbReference type="Proteomes" id="UP001262410"/>
    </source>
</evidence>